<keyword evidence="6 12" id="KW-0418">Kinase</keyword>
<keyword evidence="4" id="KW-0808">Transferase</keyword>
<dbReference type="InterPro" id="IPR003594">
    <property type="entry name" value="HATPase_dom"/>
</dbReference>
<keyword evidence="10" id="KW-1133">Transmembrane helix</keyword>
<dbReference type="GO" id="GO:0016301">
    <property type="term" value="F:kinase activity"/>
    <property type="evidence" value="ECO:0007669"/>
    <property type="project" value="UniProtKB-KW"/>
</dbReference>
<evidence type="ECO:0000259" key="11">
    <source>
        <dbReference type="PROSITE" id="PS50109"/>
    </source>
</evidence>
<evidence type="ECO:0000256" key="4">
    <source>
        <dbReference type="ARBA" id="ARBA00022679"/>
    </source>
</evidence>
<keyword evidence="10" id="KW-0472">Membrane</keyword>
<keyword evidence="5" id="KW-0547">Nucleotide-binding</keyword>
<dbReference type="CDD" id="cd16917">
    <property type="entry name" value="HATPase_UhpB-NarQ-NarX-like"/>
    <property type="match status" value="1"/>
</dbReference>
<dbReference type="SUPFAM" id="SSF55874">
    <property type="entry name" value="ATPase domain of HSP90 chaperone/DNA topoisomerase II/histidine kinase"/>
    <property type="match status" value="1"/>
</dbReference>
<feature type="domain" description="Histidine kinase" evidence="11">
    <location>
        <begin position="76"/>
        <end position="266"/>
    </location>
</feature>
<protein>
    <recommendedName>
        <fullName evidence="2">histidine kinase</fullName>
        <ecNumber evidence="2">2.7.13.3</ecNumber>
    </recommendedName>
</protein>
<dbReference type="EC" id="2.7.13.3" evidence="2"/>
<evidence type="ECO:0000313" key="13">
    <source>
        <dbReference type="Proteomes" id="UP001596997"/>
    </source>
</evidence>
<dbReference type="InterPro" id="IPR050482">
    <property type="entry name" value="Sensor_HK_TwoCompSys"/>
</dbReference>
<dbReference type="EMBL" id="JBHTJM010000009">
    <property type="protein sequence ID" value="MFD0964493.1"/>
    <property type="molecule type" value="Genomic_DNA"/>
</dbReference>
<dbReference type="Proteomes" id="UP001596997">
    <property type="component" value="Unassembled WGS sequence"/>
</dbReference>
<keyword evidence="13" id="KW-1185">Reference proteome</keyword>
<comment type="caution">
    <text evidence="12">The sequence shown here is derived from an EMBL/GenBank/DDBJ whole genome shotgun (WGS) entry which is preliminary data.</text>
</comment>
<dbReference type="PANTHER" id="PTHR24421">
    <property type="entry name" value="NITRATE/NITRITE SENSOR PROTEIN NARX-RELATED"/>
    <property type="match status" value="1"/>
</dbReference>
<name>A0ABW3I3Z8_9FLAO</name>
<reference evidence="13" key="1">
    <citation type="journal article" date="2019" name="Int. J. Syst. Evol. Microbiol.">
        <title>The Global Catalogue of Microorganisms (GCM) 10K type strain sequencing project: providing services to taxonomists for standard genome sequencing and annotation.</title>
        <authorList>
            <consortium name="The Broad Institute Genomics Platform"/>
            <consortium name="The Broad Institute Genome Sequencing Center for Infectious Disease"/>
            <person name="Wu L."/>
            <person name="Ma J."/>
        </authorList>
    </citation>
    <scope>NUCLEOTIDE SEQUENCE [LARGE SCALE GENOMIC DNA]</scope>
    <source>
        <strain evidence="13">CCUG 62114</strain>
    </source>
</reference>
<keyword evidence="8" id="KW-0902">Two-component regulatory system</keyword>
<dbReference type="Pfam" id="PF02518">
    <property type="entry name" value="HATPase_c"/>
    <property type="match status" value="1"/>
</dbReference>
<keyword evidence="7" id="KW-0067">ATP-binding</keyword>
<keyword evidence="10" id="KW-0812">Transmembrane</keyword>
<accession>A0ABW3I3Z8</accession>
<dbReference type="RefSeq" id="WP_377716038.1">
    <property type="nucleotide sequence ID" value="NZ_JBHTJM010000009.1"/>
</dbReference>
<gene>
    <name evidence="12" type="ORF">ACFQ1O_10805</name>
</gene>
<keyword evidence="3" id="KW-0597">Phosphoprotein</keyword>
<dbReference type="InterPro" id="IPR005467">
    <property type="entry name" value="His_kinase_dom"/>
</dbReference>
<dbReference type="InterPro" id="IPR011712">
    <property type="entry name" value="Sig_transdc_His_kin_sub3_dim/P"/>
</dbReference>
<dbReference type="Gene3D" id="3.30.565.10">
    <property type="entry name" value="Histidine kinase-like ATPase, C-terminal domain"/>
    <property type="match status" value="1"/>
</dbReference>
<dbReference type="PANTHER" id="PTHR24421:SF10">
    <property type="entry name" value="NITRATE_NITRITE SENSOR PROTEIN NARQ"/>
    <property type="match status" value="1"/>
</dbReference>
<feature type="transmembrane region" description="Helical" evidence="10">
    <location>
        <begin position="12"/>
        <end position="33"/>
    </location>
</feature>
<dbReference type="SMART" id="SM00387">
    <property type="entry name" value="HATPase_c"/>
    <property type="match status" value="1"/>
</dbReference>
<feature type="coiled-coil region" evidence="9">
    <location>
        <begin position="49"/>
        <end position="76"/>
    </location>
</feature>
<evidence type="ECO:0000256" key="9">
    <source>
        <dbReference type="SAM" id="Coils"/>
    </source>
</evidence>
<organism evidence="12 13">
    <name type="scientific">Pseudofulvibacter geojedonensis</name>
    <dbReference type="NCBI Taxonomy" id="1123758"/>
    <lineage>
        <taxon>Bacteria</taxon>
        <taxon>Pseudomonadati</taxon>
        <taxon>Bacteroidota</taxon>
        <taxon>Flavobacteriia</taxon>
        <taxon>Flavobacteriales</taxon>
        <taxon>Flavobacteriaceae</taxon>
        <taxon>Pseudofulvibacter</taxon>
    </lineage>
</organism>
<sequence length="268" mass="30086">MELLFSEENKIIPIVLSAIFLLLFMVVSLVLFFRFARKKIIEKELEKSAIKLASQKKVLQATIETQERERKRIAQDLHDAISAKLNVVSLHINMLLDGSLTTNEQQESLSNVLGVTTNVLESSRQIAHDLLPPILEKFGLVEALKELLAEFGATKKVVAQHQINYLTTLTKAEELHVFRIVQELLNNSVRHGKATLMRLELQDAAGEMKLTYKDNGKGFLVKQAFNEGGLGLKNIKSRVAILNGEIQIKSSLNQGATFTIIIKHNSYE</sequence>
<dbReference type="Pfam" id="PF07730">
    <property type="entry name" value="HisKA_3"/>
    <property type="match status" value="1"/>
</dbReference>
<dbReference type="InterPro" id="IPR036890">
    <property type="entry name" value="HATPase_C_sf"/>
</dbReference>
<evidence type="ECO:0000256" key="6">
    <source>
        <dbReference type="ARBA" id="ARBA00022777"/>
    </source>
</evidence>
<keyword evidence="9" id="KW-0175">Coiled coil</keyword>
<evidence type="ECO:0000256" key="1">
    <source>
        <dbReference type="ARBA" id="ARBA00000085"/>
    </source>
</evidence>
<evidence type="ECO:0000256" key="10">
    <source>
        <dbReference type="SAM" id="Phobius"/>
    </source>
</evidence>
<comment type="catalytic activity">
    <reaction evidence="1">
        <text>ATP + protein L-histidine = ADP + protein N-phospho-L-histidine.</text>
        <dbReference type="EC" id="2.7.13.3"/>
    </reaction>
</comment>
<evidence type="ECO:0000256" key="2">
    <source>
        <dbReference type="ARBA" id="ARBA00012438"/>
    </source>
</evidence>
<evidence type="ECO:0000256" key="5">
    <source>
        <dbReference type="ARBA" id="ARBA00022741"/>
    </source>
</evidence>
<evidence type="ECO:0000256" key="7">
    <source>
        <dbReference type="ARBA" id="ARBA00022840"/>
    </source>
</evidence>
<evidence type="ECO:0000256" key="8">
    <source>
        <dbReference type="ARBA" id="ARBA00023012"/>
    </source>
</evidence>
<proteinExistence type="predicted"/>
<dbReference type="Gene3D" id="1.20.5.1930">
    <property type="match status" value="1"/>
</dbReference>
<dbReference type="PROSITE" id="PS50109">
    <property type="entry name" value="HIS_KIN"/>
    <property type="match status" value="1"/>
</dbReference>
<evidence type="ECO:0000313" key="12">
    <source>
        <dbReference type="EMBL" id="MFD0964493.1"/>
    </source>
</evidence>
<evidence type="ECO:0000256" key="3">
    <source>
        <dbReference type="ARBA" id="ARBA00022553"/>
    </source>
</evidence>